<evidence type="ECO:0000256" key="2">
    <source>
        <dbReference type="ARBA" id="ARBA00022898"/>
    </source>
</evidence>
<dbReference type="CDD" id="cd00609">
    <property type="entry name" value="AAT_like"/>
    <property type="match status" value="1"/>
</dbReference>
<dbReference type="RefSeq" id="WP_073005439.1">
    <property type="nucleotide sequence ID" value="NZ_FQZO01000002.1"/>
</dbReference>
<dbReference type="STRING" id="1121298.SAMN05444401_1671"/>
<dbReference type="PANTHER" id="PTHR42885">
    <property type="entry name" value="HISTIDINOL-PHOSPHATE AMINOTRANSFERASE-RELATED"/>
    <property type="match status" value="1"/>
</dbReference>
<protein>
    <submittedName>
        <fullName evidence="4">L-threonine O-3-phosphate decarboxylase</fullName>
    </submittedName>
</protein>
<dbReference type="AlphaFoldDB" id="A0A1M6ES31"/>
<dbReference type="Gene3D" id="3.90.1150.10">
    <property type="entry name" value="Aspartate Aminotransferase, domain 1"/>
    <property type="match status" value="1"/>
</dbReference>
<comment type="cofactor">
    <cofactor evidence="1">
        <name>pyridoxal 5'-phosphate</name>
        <dbReference type="ChEBI" id="CHEBI:597326"/>
    </cofactor>
</comment>
<keyword evidence="5" id="KW-1185">Reference proteome</keyword>
<evidence type="ECO:0000313" key="5">
    <source>
        <dbReference type="Proteomes" id="UP000184080"/>
    </source>
</evidence>
<dbReference type="Gene3D" id="3.40.640.10">
    <property type="entry name" value="Type I PLP-dependent aspartate aminotransferase-like (Major domain)"/>
    <property type="match status" value="1"/>
</dbReference>
<keyword evidence="2" id="KW-0663">Pyridoxal phosphate</keyword>
<accession>A0A1M6ES31</accession>
<evidence type="ECO:0000313" key="4">
    <source>
        <dbReference type="EMBL" id="SHI88180.1"/>
    </source>
</evidence>
<dbReference type="GO" id="GO:0003824">
    <property type="term" value="F:catalytic activity"/>
    <property type="evidence" value="ECO:0007669"/>
    <property type="project" value="UniProtKB-ARBA"/>
</dbReference>
<dbReference type="InterPro" id="IPR015422">
    <property type="entry name" value="PyrdxlP-dep_Trfase_small"/>
</dbReference>
<dbReference type="GO" id="GO:0030170">
    <property type="term" value="F:pyridoxal phosphate binding"/>
    <property type="evidence" value="ECO:0007669"/>
    <property type="project" value="InterPro"/>
</dbReference>
<evidence type="ECO:0000259" key="3">
    <source>
        <dbReference type="Pfam" id="PF00155"/>
    </source>
</evidence>
<dbReference type="InterPro" id="IPR015424">
    <property type="entry name" value="PyrdxlP-dep_Trfase"/>
</dbReference>
<name>A0A1M6ES31_9CLOT</name>
<dbReference type="PANTHER" id="PTHR42885:SF1">
    <property type="entry name" value="THREONINE-PHOSPHATE DECARBOXYLASE"/>
    <property type="match status" value="1"/>
</dbReference>
<evidence type="ECO:0000256" key="1">
    <source>
        <dbReference type="ARBA" id="ARBA00001933"/>
    </source>
</evidence>
<dbReference type="InterPro" id="IPR004839">
    <property type="entry name" value="Aminotransferase_I/II_large"/>
</dbReference>
<dbReference type="OrthoDB" id="9813612at2"/>
<dbReference type="InterPro" id="IPR015421">
    <property type="entry name" value="PyrdxlP-dep_Trfase_major"/>
</dbReference>
<dbReference type="EMBL" id="FQZO01000002">
    <property type="protein sequence ID" value="SHI88180.1"/>
    <property type="molecule type" value="Genomic_DNA"/>
</dbReference>
<reference evidence="4 5" key="1">
    <citation type="submission" date="2016-11" db="EMBL/GenBank/DDBJ databases">
        <authorList>
            <person name="Jaros S."/>
            <person name="Januszkiewicz K."/>
            <person name="Wedrychowicz H."/>
        </authorList>
    </citation>
    <scope>NUCLEOTIDE SEQUENCE [LARGE SCALE GENOMIC DNA]</scope>
    <source>
        <strain evidence="4 5">DSM 21864</strain>
    </source>
</reference>
<dbReference type="Proteomes" id="UP000184080">
    <property type="component" value="Unassembled WGS sequence"/>
</dbReference>
<proteinExistence type="predicted"/>
<sequence length="358" mass="41098">MDKTIRDHGGDIYTEGQLRGRELLDFSANINPLGIPKSFKENIKSILESAVNYPDLKYREAKENIKAYLALESSKYEIILGNGAAEIIDLSLSLLKKVCIAVPSFGEYRTSALKYDIDIEYSYLKEEEEFHYDYEDILRKLHHCDGLILGNPNNPNGGIIDKKAFQPILDFCEENSKLIIIDEAFIEFTGEPNRSFLQESLQYQCLIVIRAVTKFFALPGIRFGYGITTNSKVAESIRSKQLPWNINTFAEVSLKYIFKDKEYIESTIRYVNKQKSLLTEGLRKIPFIEKVYESSGNFLLLKLKDITDEEIFESCLQRGILVRRCGNYEGLNHSFIRVAVKDRKSNDTLISLLKDIHI</sequence>
<organism evidence="4 5">
    <name type="scientific">Clostridium amylolyticum</name>
    <dbReference type="NCBI Taxonomy" id="1121298"/>
    <lineage>
        <taxon>Bacteria</taxon>
        <taxon>Bacillati</taxon>
        <taxon>Bacillota</taxon>
        <taxon>Clostridia</taxon>
        <taxon>Eubacteriales</taxon>
        <taxon>Clostridiaceae</taxon>
        <taxon>Clostridium</taxon>
    </lineage>
</organism>
<feature type="domain" description="Aminotransferase class I/classII large" evidence="3">
    <location>
        <begin position="22"/>
        <end position="350"/>
    </location>
</feature>
<dbReference type="Pfam" id="PF00155">
    <property type="entry name" value="Aminotran_1_2"/>
    <property type="match status" value="1"/>
</dbReference>
<gene>
    <name evidence="4" type="ORF">SAMN05444401_1671</name>
</gene>
<dbReference type="SUPFAM" id="SSF53383">
    <property type="entry name" value="PLP-dependent transferases"/>
    <property type="match status" value="1"/>
</dbReference>